<dbReference type="EMBL" id="CAJNOQ010014291">
    <property type="protein sequence ID" value="CAF1338801.1"/>
    <property type="molecule type" value="Genomic_DNA"/>
</dbReference>
<dbReference type="Gene3D" id="2.120.10.30">
    <property type="entry name" value="TolB, C-terminal domain"/>
    <property type="match status" value="1"/>
</dbReference>
<accession>A0A815GES9</accession>
<sequence length="305" mass="32918">MILFLFYFLSLCTNTIQGQRSSSSCSVPLCNSLGDANNSTCSSSKICYQYQLPNGTAVCGPNITCSLFDLCTTQNKCTTTNNTLCIVNSCCNQPVCMPLSLISLCTQPKTQQSSSGNLNICSGATWNTSIPITVAGGNGAGGSLQQLYYPKFIVFDSSYTIIYISDAYNHRILKWIIGALQGRIIGPNGGQSSSSNQLDYPSCLYLTSDGDLYICDNNNYRIQKMSIYLILTNATTVAGANGQGSQLNQLGDCVDIYVDTSKTIWLVEFDNHRITKWLQGSTFGIMYLGQSSPSPGSGAGDYILV</sequence>
<feature type="signal peptide" evidence="2">
    <location>
        <begin position="1"/>
        <end position="18"/>
    </location>
</feature>
<protein>
    <recommendedName>
        <fullName evidence="6">NHL repeat-containing protein</fullName>
    </recommendedName>
</protein>
<dbReference type="InterPro" id="IPR001258">
    <property type="entry name" value="NHL_repeat"/>
</dbReference>
<dbReference type="AlphaFoldDB" id="A0A815GES9"/>
<dbReference type="SUPFAM" id="SSF101898">
    <property type="entry name" value="NHL repeat"/>
    <property type="match status" value="1"/>
</dbReference>
<evidence type="ECO:0000313" key="4">
    <source>
        <dbReference type="EMBL" id="CAF4197938.1"/>
    </source>
</evidence>
<evidence type="ECO:0000313" key="5">
    <source>
        <dbReference type="Proteomes" id="UP000663829"/>
    </source>
</evidence>
<evidence type="ECO:0008006" key="6">
    <source>
        <dbReference type="Google" id="ProtNLM"/>
    </source>
</evidence>
<name>A0A815GES9_9BILA</name>
<dbReference type="OrthoDB" id="342730at2759"/>
<keyword evidence="2" id="KW-0732">Signal</keyword>
<dbReference type="Proteomes" id="UP000681722">
    <property type="component" value="Unassembled WGS sequence"/>
</dbReference>
<evidence type="ECO:0000256" key="1">
    <source>
        <dbReference type="ARBA" id="ARBA00022737"/>
    </source>
</evidence>
<evidence type="ECO:0000256" key="2">
    <source>
        <dbReference type="SAM" id="SignalP"/>
    </source>
</evidence>
<dbReference type="EMBL" id="CAJOBC010057487">
    <property type="protein sequence ID" value="CAF4197938.1"/>
    <property type="molecule type" value="Genomic_DNA"/>
</dbReference>
<dbReference type="Pfam" id="PF01436">
    <property type="entry name" value="NHL"/>
    <property type="match status" value="1"/>
</dbReference>
<reference evidence="3" key="1">
    <citation type="submission" date="2021-02" db="EMBL/GenBank/DDBJ databases">
        <authorList>
            <person name="Nowell W R."/>
        </authorList>
    </citation>
    <scope>NUCLEOTIDE SEQUENCE</scope>
</reference>
<feature type="chain" id="PRO_5036227561" description="NHL repeat-containing protein" evidence="2">
    <location>
        <begin position="19"/>
        <end position="305"/>
    </location>
</feature>
<gene>
    <name evidence="3" type="ORF">GPM918_LOCUS30325</name>
    <name evidence="4" type="ORF">SRO942_LOCUS30934</name>
</gene>
<dbReference type="InterPro" id="IPR011042">
    <property type="entry name" value="6-blade_b-propeller_TolB-like"/>
</dbReference>
<proteinExistence type="predicted"/>
<keyword evidence="1" id="KW-0677">Repeat</keyword>
<dbReference type="Proteomes" id="UP000663829">
    <property type="component" value="Unassembled WGS sequence"/>
</dbReference>
<comment type="caution">
    <text evidence="3">The sequence shown here is derived from an EMBL/GenBank/DDBJ whole genome shotgun (WGS) entry which is preliminary data.</text>
</comment>
<organism evidence="3 5">
    <name type="scientific">Didymodactylos carnosus</name>
    <dbReference type="NCBI Taxonomy" id="1234261"/>
    <lineage>
        <taxon>Eukaryota</taxon>
        <taxon>Metazoa</taxon>
        <taxon>Spiralia</taxon>
        <taxon>Gnathifera</taxon>
        <taxon>Rotifera</taxon>
        <taxon>Eurotatoria</taxon>
        <taxon>Bdelloidea</taxon>
        <taxon>Philodinida</taxon>
        <taxon>Philodinidae</taxon>
        <taxon>Didymodactylos</taxon>
    </lineage>
</organism>
<evidence type="ECO:0000313" key="3">
    <source>
        <dbReference type="EMBL" id="CAF1338801.1"/>
    </source>
</evidence>
<keyword evidence="5" id="KW-1185">Reference proteome</keyword>